<proteinExistence type="predicted"/>
<dbReference type="AlphaFoldDB" id="A0A812DHE9"/>
<organism evidence="1 2">
    <name type="scientific">Acanthosepion pharaonis</name>
    <name type="common">Pharaoh cuttlefish</name>
    <name type="synonym">Sepia pharaonis</name>
    <dbReference type="NCBI Taxonomy" id="158019"/>
    <lineage>
        <taxon>Eukaryota</taxon>
        <taxon>Metazoa</taxon>
        <taxon>Spiralia</taxon>
        <taxon>Lophotrochozoa</taxon>
        <taxon>Mollusca</taxon>
        <taxon>Cephalopoda</taxon>
        <taxon>Coleoidea</taxon>
        <taxon>Decapodiformes</taxon>
        <taxon>Sepiida</taxon>
        <taxon>Sepiina</taxon>
        <taxon>Sepiidae</taxon>
        <taxon>Acanthosepion</taxon>
    </lineage>
</organism>
<name>A0A812DHE9_ACAPH</name>
<gene>
    <name evidence="1" type="ORF">SPHA_51807</name>
</gene>
<evidence type="ECO:0000313" key="1">
    <source>
        <dbReference type="EMBL" id="CAE1297090.1"/>
    </source>
</evidence>
<dbReference type="Proteomes" id="UP000597762">
    <property type="component" value="Unassembled WGS sequence"/>
</dbReference>
<reference evidence="1" key="1">
    <citation type="submission" date="2021-01" db="EMBL/GenBank/DDBJ databases">
        <authorList>
            <person name="Li R."/>
            <person name="Bekaert M."/>
        </authorList>
    </citation>
    <scope>NUCLEOTIDE SEQUENCE</scope>
    <source>
        <strain evidence="1">Farmed</strain>
    </source>
</reference>
<evidence type="ECO:0000313" key="2">
    <source>
        <dbReference type="Proteomes" id="UP000597762"/>
    </source>
</evidence>
<keyword evidence="2" id="KW-1185">Reference proteome</keyword>
<dbReference type="EMBL" id="CAHIKZ030003164">
    <property type="protein sequence ID" value="CAE1297090.1"/>
    <property type="molecule type" value="Genomic_DNA"/>
</dbReference>
<protein>
    <submittedName>
        <fullName evidence="1">Uncharacterized protein</fullName>
    </submittedName>
</protein>
<accession>A0A812DHE9</accession>
<comment type="caution">
    <text evidence="1">The sequence shown here is derived from an EMBL/GenBank/DDBJ whole genome shotgun (WGS) entry which is preliminary data.</text>
</comment>
<dbReference type="OrthoDB" id="6144240at2759"/>
<sequence length="202" mass="23330">MRTLRPPRRTPARVPHRRFDSSNLRVPQLAQHFRETCKRHLAEPVDQASVEHHWTTLRDAMTRAPEETIGYSNKKRQDWFYKIYESISPVIETKRQTRLTMKNQSTATNKRAHCQRGIREAQNTWWQRKAAKIQSYADQRDLRSFYATTKEIFGPTRSSVGGLKDMDGATTITDSAVFCQGGGLTLRTSSTPRSTRQTICCE</sequence>